<evidence type="ECO:0000313" key="2">
    <source>
        <dbReference type="EMBL" id="NMC62502.1"/>
    </source>
</evidence>
<sequence>MNDLSVILLHADMIDKESKVVTTSLTLIDIHDIARSSATFGAKTAFIAHPSPTLRKLAHTIESHWEDGYGATYNPDRKKAIECIDIISDLDEAIHKIDLRTGKIPKLIATSAHEGESRISYSAMRELINMGNEPYLLMFGTGWGMSDALLSRADYLLEPIRGFKDYNHLSVRSACAIVLDRLLGQRE</sequence>
<protein>
    <submittedName>
        <fullName evidence="2">RNA methyltransferase</fullName>
    </submittedName>
</protein>
<dbReference type="Gene3D" id="3.40.1280.10">
    <property type="match status" value="1"/>
</dbReference>
<dbReference type="SUPFAM" id="SSF75217">
    <property type="entry name" value="alpha/beta knot"/>
    <property type="match status" value="1"/>
</dbReference>
<accession>A0A7X9IJV1</accession>
<gene>
    <name evidence="2" type="ORF">GYA55_04970</name>
</gene>
<dbReference type="Pfam" id="PF09936">
    <property type="entry name" value="Methyltrn_RNA_4"/>
    <property type="match status" value="1"/>
</dbReference>
<dbReference type="EMBL" id="JAAZON010000208">
    <property type="protein sequence ID" value="NMC62502.1"/>
    <property type="molecule type" value="Genomic_DNA"/>
</dbReference>
<dbReference type="InterPro" id="IPR029028">
    <property type="entry name" value="Alpha/beta_knot_MTases"/>
</dbReference>
<keyword evidence="2" id="KW-0489">Methyltransferase</keyword>
<evidence type="ECO:0000259" key="1">
    <source>
        <dbReference type="Pfam" id="PF09936"/>
    </source>
</evidence>
<dbReference type="InterPro" id="IPR019230">
    <property type="entry name" value="RNA_MeTrfase_C_dom"/>
</dbReference>
<dbReference type="GO" id="GO:0008168">
    <property type="term" value="F:methyltransferase activity"/>
    <property type="evidence" value="ECO:0007669"/>
    <property type="project" value="UniProtKB-KW"/>
</dbReference>
<keyword evidence="2" id="KW-0808">Transferase</keyword>
<feature type="domain" description="tRNA (guanine-N(1)-)-methyltransferase C-terminal" evidence="1">
    <location>
        <begin position="4"/>
        <end position="184"/>
    </location>
</feature>
<organism evidence="2 3">
    <name type="scientific">SAR324 cluster bacterium</name>
    <dbReference type="NCBI Taxonomy" id="2024889"/>
    <lineage>
        <taxon>Bacteria</taxon>
        <taxon>Deltaproteobacteria</taxon>
        <taxon>SAR324 cluster</taxon>
    </lineage>
</organism>
<dbReference type="AlphaFoldDB" id="A0A7X9IJV1"/>
<dbReference type="CDD" id="cd18085">
    <property type="entry name" value="TM1570-like"/>
    <property type="match status" value="1"/>
</dbReference>
<dbReference type="GO" id="GO:0032259">
    <property type="term" value="P:methylation"/>
    <property type="evidence" value="ECO:0007669"/>
    <property type="project" value="UniProtKB-KW"/>
</dbReference>
<evidence type="ECO:0000313" key="3">
    <source>
        <dbReference type="Proteomes" id="UP000524246"/>
    </source>
</evidence>
<proteinExistence type="predicted"/>
<comment type="caution">
    <text evidence="2">The sequence shown here is derived from an EMBL/GenBank/DDBJ whole genome shotgun (WGS) entry which is preliminary data.</text>
</comment>
<name>A0A7X9IJV1_9DELT</name>
<dbReference type="Proteomes" id="UP000524246">
    <property type="component" value="Unassembled WGS sequence"/>
</dbReference>
<reference evidence="2 3" key="1">
    <citation type="journal article" date="2020" name="Biotechnol. Biofuels">
        <title>New insights from the biogas microbiome by comprehensive genome-resolved metagenomics of nearly 1600 species originating from multiple anaerobic digesters.</title>
        <authorList>
            <person name="Campanaro S."/>
            <person name="Treu L."/>
            <person name="Rodriguez-R L.M."/>
            <person name="Kovalovszki A."/>
            <person name="Ziels R.M."/>
            <person name="Maus I."/>
            <person name="Zhu X."/>
            <person name="Kougias P.G."/>
            <person name="Basile A."/>
            <person name="Luo G."/>
            <person name="Schluter A."/>
            <person name="Konstantinidis K.T."/>
            <person name="Angelidaki I."/>
        </authorList>
    </citation>
    <scope>NUCLEOTIDE SEQUENCE [LARGE SCALE GENOMIC DNA]</scope>
    <source>
        <strain evidence="2">AS27yjCOA_65</strain>
    </source>
</reference>
<dbReference type="InterPro" id="IPR029026">
    <property type="entry name" value="tRNA_m1G_MTases_N"/>
</dbReference>